<dbReference type="SMART" id="SM00862">
    <property type="entry name" value="Trans_reg_C"/>
    <property type="match status" value="1"/>
</dbReference>
<dbReference type="Pfam" id="PF00486">
    <property type="entry name" value="Trans_reg_C"/>
    <property type="match status" value="1"/>
</dbReference>
<evidence type="ECO:0000256" key="1">
    <source>
        <dbReference type="ARBA" id="ARBA00023125"/>
    </source>
</evidence>
<feature type="domain" description="OmpR/PhoB-type" evidence="5">
    <location>
        <begin position="125"/>
        <end position="224"/>
    </location>
</feature>
<evidence type="ECO:0000259" key="5">
    <source>
        <dbReference type="PROSITE" id="PS51755"/>
    </source>
</evidence>
<accession>Q0RKZ9</accession>
<dbReference type="STRING" id="326424.FRAAL3162"/>
<dbReference type="InterPro" id="IPR039420">
    <property type="entry name" value="WalR-like"/>
</dbReference>
<dbReference type="SUPFAM" id="SSF52172">
    <property type="entry name" value="CheY-like"/>
    <property type="match status" value="1"/>
</dbReference>
<dbReference type="GO" id="GO:0005829">
    <property type="term" value="C:cytosol"/>
    <property type="evidence" value="ECO:0007669"/>
    <property type="project" value="TreeGrafter"/>
</dbReference>
<feature type="modified residue" description="4-aspartylphosphate" evidence="2">
    <location>
        <position position="50"/>
    </location>
</feature>
<keyword evidence="2" id="KW-0597">Phosphoprotein</keyword>
<dbReference type="PANTHER" id="PTHR48111:SF37">
    <property type="entry name" value="RESPONSE REGULATOR PROTEIN CARR"/>
    <property type="match status" value="1"/>
</dbReference>
<dbReference type="GO" id="GO:0000156">
    <property type="term" value="F:phosphorelay response regulator activity"/>
    <property type="evidence" value="ECO:0007669"/>
    <property type="project" value="TreeGrafter"/>
</dbReference>
<dbReference type="Gene3D" id="1.10.10.10">
    <property type="entry name" value="Winged helix-like DNA-binding domain superfamily/Winged helix DNA-binding domain"/>
    <property type="match status" value="1"/>
</dbReference>
<dbReference type="Proteomes" id="UP000000657">
    <property type="component" value="Chromosome"/>
</dbReference>
<dbReference type="GO" id="GO:0032993">
    <property type="term" value="C:protein-DNA complex"/>
    <property type="evidence" value="ECO:0007669"/>
    <property type="project" value="TreeGrafter"/>
</dbReference>
<dbReference type="eggNOG" id="COG0745">
    <property type="taxonomic scope" value="Bacteria"/>
</dbReference>
<dbReference type="SUPFAM" id="SSF46894">
    <property type="entry name" value="C-terminal effector domain of the bipartite response regulators"/>
    <property type="match status" value="1"/>
</dbReference>
<dbReference type="InterPro" id="IPR001789">
    <property type="entry name" value="Sig_transdc_resp-reg_receiver"/>
</dbReference>
<dbReference type="PROSITE" id="PS51755">
    <property type="entry name" value="OMPR_PHOB"/>
    <property type="match status" value="1"/>
</dbReference>
<dbReference type="EMBL" id="CT573213">
    <property type="protein sequence ID" value="CAJ61806.1"/>
    <property type="molecule type" value="Genomic_DNA"/>
</dbReference>
<dbReference type="InterPro" id="IPR001867">
    <property type="entry name" value="OmpR/PhoB-type_DNA-bd"/>
</dbReference>
<dbReference type="HOGENOM" id="CLU_000445_30_1_11"/>
<evidence type="ECO:0000256" key="3">
    <source>
        <dbReference type="PROSITE-ProRule" id="PRU01091"/>
    </source>
</evidence>
<dbReference type="InterPro" id="IPR036388">
    <property type="entry name" value="WH-like_DNA-bd_sf"/>
</dbReference>
<dbReference type="Pfam" id="PF00072">
    <property type="entry name" value="Response_reg"/>
    <property type="match status" value="1"/>
</dbReference>
<name>Q0RKZ9_FRAAA</name>
<evidence type="ECO:0000259" key="4">
    <source>
        <dbReference type="PROSITE" id="PS50110"/>
    </source>
</evidence>
<organism evidence="6 7">
    <name type="scientific">Frankia alni (strain DSM 45986 / CECT 9034 / ACN14a)</name>
    <dbReference type="NCBI Taxonomy" id="326424"/>
    <lineage>
        <taxon>Bacteria</taxon>
        <taxon>Bacillati</taxon>
        <taxon>Actinomycetota</taxon>
        <taxon>Actinomycetes</taxon>
        <taxon>Frankiales</taxon>
        <taxon>Frankiaceae</taxon>
        <taxon>Frankia</taxon>
    </lineage>
</organism>
<proteinExistence type="predicted"/>
<reference evidence="6 7" key="1">
    <citation type="journal article" date="2007" name="Genome Res.">
        <title>Genome characteristics of facultatively symbiotic Frankia sp. strains reflect host range and host plant biogeography.</title>
        <authorList>
            <person name="Normand P."/>
            <person name="Lapierre P."/>
            <person name="Tisa L.S."/>
            <person name="Gogarten J.P."/>
            <person name="Alloisio N."/>
            <person name="Bagnarol E."/>
            <person name="Bassi C.A."/>
            <person name="Berry A.M."/>
            <person name="Bickhart D.M."/>
            <person name="Choisne N."/>
            <person name="Couloux A."/>
            <person name="Cournoyer B."/>
            <person name="Cruveiller S."/>
            <person name="Daubin V."/>
            <person name="Demange N."/>
            <person name="Francino M.P."/>
            <person name="Goltsman E."/>
            <person name="Huang Y."/>
            <person name="Kopp O.R."/>
            <person name="Labarre L."/>
            <person name="Lapidus A."/>
            <person name="Lavire C."/>
            <person name="Marechal J."/>
            <person name="Martinez M."/>
            <person name="Mastronunzio J.E."/>
            <person name="Mullin B.C."/>
            <person name="Niemann J."/>
            <person name="Pujic P."/>
            <person name="Rawnsley T."/>
            <person name="Rouy Z."/>
            <person name="Schenowitz C."/>
            <person name="Sellstedt A."/>
            <person name="Tavares F."/>
            <person name="Tomkins J.P."/>
            <person name="Vallenet D."/>
            <person name="Valverde C."/>
            <person name="Wall L.G."/>
            <person name="Wang Y."/>
            <person name="Medigue C."/>
            <person name="Benson D.R."/>
        </authorList>
    </citation>
    <scope>NUCLEOTIDE SEQUENCE [LARGE SCALE GENOMIC DNA]</scope>
    <source>
        <strain evidence="7">DSM 45986 / CECT 9034 / ACN14a</strain>
    </source>
</reference>
<dbReference type="InterPro" id="IPR011006">
    <property type="entry name" value="CheY-like_superfamily"/>
</dbReference>
<dbReference type="PANTHER" id="PTHR48111">
    <property type="entry name" value="REGULATOR OF RPOS"/>
    <property type="match status" value="1"/>
</dbReference>
<gene>
    <name evidence="6" type="ordered locus">FRAAL3162</name>
</gene>
<keyword evidence="1 3" id="KW-0238">DNA-binding</keyword>
<feature type="domain" description="Response regulatory" evidence="4">
    <location>
        <begin position="1"/>
        <end position="115"/>
    </location>
</feature>
<protein>
    <submittedName>
        <fullName evidence="6">Two-component system response regulator</fullName>
    </submittedName>
</protein>
<evidence type="ECO:0000256" key="2">
    <source>
        <dbReference type="PROSITE-ProRule" id="PRU00169"/>
    </source>
</evidence>
<feature type="DNA-binding region" description="OmpR/PhoB-type" evidence="3">
    <location>
        <begin position="125"/>
        <end position="224"/>
    </location>
</feature>
<evidence type="ECO:0000313" key="7">
    <source>
        <dbReference type="Proteomes" id="UP000000657"/>
    </source>
</evidence>
<dbReference type="GO" id="GO:0000976">
    <property type="term" value="F:transcription cis-regulatory region binding"/>
    <property type="evidence" value="ECO:0007669"/>
    <property type="project" value="TreeGrafter"/>
</dbReference>
<dbReference type="CDD" id="cd00383">
    <property type="entry name" value="trans_reg_C"/>
    <property type="match status" value="1"/>
</dbReference>
<dbReference type="Gene3D" id="3.40.50.2300">
    <property type="match status" value="1"/>
</dbReference>
<dbReference type="PROSITE" id="PS50110">
    <property type="entry name" value="RESPONSE_REGULATORY"/>
    <property type="match status" value="1"/>
</dbReference>
<dbReference type="AlphaFoldDB" id="Q0RKZ9"/>
<sequence>MIEDDPALRRVLVRGLEAADFQIVWAVHDGASALGRVAAVAARPDALVLDLGLPDMDGMDVVSALRDRGVGAPVLVLTARDALPDRLRCFARGADDYLTKPFAFAELAARLDVLVRRRRSDAGTDTDTDTGAIAIALDPLRFRLGSGGTAVPLSPTEYRLLATLLVRRGEVVRRETLVCSAWPAGAIVRENTLDSYVTRLRRALRVAAVDARLDTVRGIGYRLH</sequence>
<dbReference type="SMART" id="SM00448">
    <property type="entry name" value="REC"/>
    <property type="match status" value="1"/>
</dbReference>
<dbReference type="KEGG" id="fal:FRAAL3162"/>
<dbReference type="InterPro" id="IPR016032">
    <property type="entry name" value="Sig_transdc_resp-reg_C-effctor"/>
</dbReference>
<keyword evidence="7" id="KW-1185">Reference proteome</keyword>
<dbReference type="GO" id="GO:0006355">
    <property type="term" value="P:regulation of DNA-templated transcription"/>
    <property type="evidence" value="ECO:0007669"/>
    <property type="project" value="InterPro"/>
</dbReference>
<evidence type="ECO:0000313" key="6">
    <source>
        <dbReference type="EMBL" id="CAJ61806.1"/>
    </source>
</evidence>